<dbReference type="STRING" id="40148.A0A0E0BGH2"/>
<reference evidence="3" key="2">
    <citation type="submission" date="2018-05" db="EMBL/GenBank/DDBJ databases">
        <title>OgluRS3 (Oryza glumaepatula Reference Sequence Version 3).</title>
        <authorList>
            <person name="Zhang J."/>
            <person name="Kudrna D."/>
            <person name="Lee S."/>
            <person name="Talag J."/>
            <person name="Welchert J."/>
            <person name="Wing R.A."/>
        </authorList>
    </citation>
    <scope>NUCLEOTIDE SEQUENCE [LARGE SCALE GENOMIC DNA]</scope>
</reference>
<dbReference type="InterPro" id="IPR027417">
    <property type="entry name" value="P-loop_NTPase"/>
</dbReference>
<evidence type="ECO:0000313" key="3">
    <source>
        <dbReference type="EnsemblPlants" id="OGLUM11G05940.1"/>
    </source>
</evidence>
<dbReference type="Gramene" id="OGLUM11G05940.1">
    <property type="protein sequence ID" value="OGLUM11G05940.1"/>
    <property type="gene ID" value="OGLUM11G05940"/>
</dbReference>
<feature type="domain" description="NB-ARC" evidence="2">
    <location>
        <begin position="105"/>
        <end position="177"/>
    </location>
</feature>
<dbReference type="PANTHER" id="PTHR37763">
    <property type="entry name" value="EXOSOME COMPLEX EXONUCLEASE"/>
    <property type="match status" value="1"/>
</dbReference>
<proteinExistence type="predicted"/>
<dbReference type="Pfam" id="PF00931">
    <property type="entry name" value="NB-ARC"/>
    <property type="match status" value="1"/>
</dbReference>
<dbReference type="eggNOG" id="ENOG502R15Y">
    <property type="taxonomic scope" value="Eukaryota"/>
</dbReference>
<accession>A0A0E0BGH2</accession>
<dbReference type="InterPro" id="IPR002182">
    <property type="entry name" value="NB-ARC"/>
</dbReference>
<keyword evidence="4" id="KW-1185">Reference proteome</keyword>
<evidence type="ECO:0000259" key="2">
    <source>
        <dbReference type="Pfam" id="PF00931"/>
    </source>
</evidence>
<dbReference type="PANTHER" id="PTHR37763:SF1">
    <property type="entry name" value="EXOSOME COMPLEX EXONUCLEASE"/>
    <property type="match status" value="1"/>
</dbReference>
<dbReference type="GO" id="GO:0043531">
    <property type="term" value="F:ADP binding"/>
    <property type="evidence" value="ECO:0007669"/>
    <property type="project" value="InterPro"/>
</dbReference>
<feature type="region of interest" description="Disordered" evidence="1">
    <location>
        <begin position="394"/>
        <end position="416"/>
    </location>
</feature>
<evidence type="ECO:0000313" key="4">
    <source>
        <dbReference type="Proteomes" id="UP000026961"/>
    </source>
</evidence>
<name>A0A0E0BGH2_9ORYZ</name>
<dbReference type="HOGENOM" id="CLU_030139_0_0_1"/>
<dbReference type="AlphaFoldDB" id="A0A0E0BGH2"/>
<dbReference type="Gene3D" id="3.40.50.300">
    <property type="entry name" value="P-loop containing nucleotide triphosphate hydrolases"/>
    <property type="match status" value="1"/>
</dbReference>
<reference evidence="3" key="1">
    <citation type="submission" date="2015-04" db="UniProtKB">
        <authorList>
            <consortium name="EnsemblPlants"/>
        </authorList>
    </citation>
    <scope>IDENTIFICATION</scope>
</reference>
<dbReference type="Proteomes" id="UP000026961">
    <property type="component" value="Chromosome 11"/>
</dbReference>
<dbReference type="EnsemblPlants" id="OGLUM11G05940.1">
    <property type="protein sequence ID" value="OGLUM11G05940.1"/>
    <property type="gene ID" value="OGLUM11G05940"/>
</dbReference>
<evidence type="ECO:0000256" key="1">
    <source>
        <dbReference type="SAM" id="MobiDB-lite"/>
    </source>
</evidence>
<sequence length="623" mass="68301">MSSKVSSIIDSSNSFKRIKIAASQLIPSKESTMKVSATVKKLEAVASGIPKFTQLLSLQNDQAVLHHRPVIIFVSIHDRVVGRVDERKQAIEFLLHIDKNGSSSPDGCVLPIWGVKGVGKTTIARLVCDDRKVRSHFSMIIWVNCREYTSPAMALVKSLCKKLGLTSNSSHAVWEKRRLRAPSRALRLRTTCSMECRGRVKRALRGADAAFRVLAGGRRGIHFVPGPTEDEEEEHATPPSRRWYRAAYARLLRLAGSLRGVERGDGGGPRHAETGSVVADARRVADRVAEFDALAARYLAAGQRAPPLKATSLSSLTRVCDVLGVSAQLRKSVRLAICPQLTQHHIWRGALEEVLRDLRADMAALGHPSPATQMADQIAAACVRFLSDTADEATSSSPSWMRPTPFNKPANSPPPPPAKTWQEVLDMFTDLAKSLDADARLAGHADKVAAMKEGLYQIRNVFVERDIAFKEARRQDCLVQKKLSKSLGHSSKCLYTLLLFYLYGNVRDVEVHAGKRLSGKGGKRVTVHAAKFLIDGDEPAIRNAVKQLSRAIGVFRFVWEAAHADNGDHANGNGKGGAMAKKGHGDDAKGLLKLQGHIWGLGVEEKEVTYRGDVFHVHQIQLP</sequence>
<dbReference type="SUPFAM" id="SSF52540">
    <property type="entry name" value="P-loop containing nucleoside triphosphate hydrolases"/>
    <property type="match status" value="1"/>
</dbReference>
<protein>
    <recommendedName>
        <fullName evidence="2">NB-ARC domain-containing protein</fullName>
    </recommendedName>
</protein>
<organism evidence="3">
    <name type="scientific">Oryza glumipatula</name>
    <dbReference type="NCBI Taxonomy" id="40148"/>
    <lineage>
        <taxon>Eukaryota</taxon>
        <taxon>Viridiplantae</taxon>
        <taxon>Streptophyta</taxon>
        <taxon>Embryophyta</taxon>
        <taxon>Tracheophyta</taxon>
        <taxon>Spermatophyta</taxon>
        <taxon>Magnoliopsida</taxon>
        <taxon>Liliopsida</taxon>
        <taxon>Poales</taxon>
        <taxon>Poaceae</taxon>
        <taxon>BOP clade</taxon>
        <taxon>Oryzoideae</taxon>
        <taxon>Oryzeae</taxon>
        <taxon>Oryzinae</taxon>
        <taxon>Oryza</taxon>
    </lineage>
</organism>